<dbReference type="RefSeq" id="WP_123780421.1">
    <property type="nucleotide sequence ID" value="NZ_RKMG01000019.1"/>
</dbReference>
<evidence type="ECO:0000313" key="2">
    <source>
        <dbReference type="EMBL" id="RPA59569.1"/>
    </source>
</evidence>
<gene>
    <name evidence="2" type="ORF">EF384_06465</name>
</gene>
<keyword evidence="3" id="KW-1185">Reference proteome</keyword>
<organism evidence="2 3">
    <name type="scientific">Aerococcus agrisoli</name>
    <dbReference type="NCBI Taxonomy" id="2487350"/>
    <lineage>
        <taxon>Bacteria</taxon>
        <taxon>Bacillati</taxon>
        <taxon>Bacillota</taxon>
        <taxon>Bacilli</taxon>
        <taxon>Lactobacillales</taxon>
        <taxon>Aerococcaceae</taxon>
        <taxon>Aerococcus</taxon>
    </lineage>
</organism>
<reference evidence="2 3" key="1">
    <citation type="submission" date="2018-11" db="EMBL/GenBank/DDBJ databases">
        <title>Aerococcus sp. SJQ22, whole genome shotgun sequence.</title>
        <authorList>
            <person name="Sun L."/>
            <person name="Gao X."/>
            <person name="Chen W."/>
            <person name="Huang K."/>
        </authorList>
    </citation>
    <scope>NUCLEOTIDE SEQUENCE [LARGE SCALE GENOMIC DNA]</scope>
    <source>
        <strain evidence="2 3">SJQ22</strain>
    </source>
</reference>
<protein>
    <submittedName>
        <fullName evidence="2">CHAD domain-containing protein</fullName>
    </submittedName>
</protein>
<dbReference type="EMBL" id="RKMG01000019">
    <property type="protein sequence ID" value="RPA59569.1"/>
    <property type="molecule type" value="Genomic_DNA"/>
</dbReference>
<dbReference type="SMART" id="SM00880">
    <property type="entry name" value="CHAD"/>
    <property type="match status" value="1"/>
</dbReference>
<dbReference type="AlphaFoldDB" id="A0A3N4G9W8"/>
<dbReference type="OrthoDB" id="2388260at2"/>
<sequence>MTKRQQIFALQIQKIADLYQHYQNNPFSPTIVHDLRVAIRSLRALVHFVKKRMSVEEYDQINQSLGQAAQVLGPLRELDVLDAYCSQYAVDHPTISDAYYQLFNTFAKDRRIEMNRTFNKTNQAKIADAIELSKQLLTMDLFANKKDWRKYTEARMQASDDKLAKAVETTDMNDYQGVHSIRKQAKKLKYAAHFFNPTVKKNLAKYEQHAGEIQSDFGKITDNHVNYQLLTDYAEKVSEPELQTLLLTIRDEIPMDI</sequence>
<dbReference type="PANTHER" id="PTHR39339:SF1">
    <property type="entry name" value="CHAD DOMAIN-CONTAINING PROTEIN"/>
    <property type="match status" value="1"/>
</dbReference>
<proteinExistence type="predicted"/>
<dbReference type="InterPro" id="IPR038186">
    <property type="entry name" value="CHAD_dom_sf"/>
</dbReference>
<dbReference type="Proteomes" id="UP000273977">
    <property type="component" value="Unassembled WGS sequence"/>
</dbReference>
<accession>A0A3N4G9W8</accession>
<name>A0A3N4G9W8_9LACT</name>
<evidence type="ECO:0000313" key="3">
    <source>
        <dbReference type="Proteomes" id="UP000273977"/>
    </source>
</evidence>
<evidence type="ECO:0000259" key="1">
    <source>
        <dbReference type="SMART" id="SM00880"/>
    </source>
</evidence>
<dbReference type="Gene3D" id="1.40.20.10">
    <property type="entry name" value="CHAD domain"/>
    <property type="match status" value="1"/>
</dbReference>
<dbReference type="Pfam" id="PF05235">
    <property type="entry name" value="CHAD"/>
    <property type="match status" value="1"/>
</dbReference>
<dbReference type="InterPro" id="IPR007899">
    <property type="entry name" value="CHAD_dom"/>
</dbReference>
<comment type="caution">
    <text evidence="2">The sequence shown here is derived from an EMBL/GenBank/DDBJ whole genome shotgun (WGS) entry which is preliminary data.</text>
</comment>
<feature type="domain" description="CHAD" evidence="1">
    <location>
        <begin position="7"/>
        <end position="252"/>
    </location>
</feature>
<dbReference type="PANTHER" id="PTHR39339">
    <property type="entry name" value="SLR1444 PROTEIN"/>
    <property type="match status" value="1"/>
</dbReference>